<accession>A0ABT5BSE2</accession>
<keyword evidence="2" id="KW-1185">Reference proteome</keyword>
<reference evidence="1 2" key="1">
    <citation type="submission" date="2023-01" db="EMBL/GenBank/DDBJ databases">
        <title>Minimal conservation of predation-associated metabolite biosynthetic gene clusters underscores biosynthetic potential of Myxococcota including descriptions for ten novel species: Archangium lansinium sp. nov., Myxococcus landrumus sp. nov., Nannocystis bai.</title>
        <authorList>
            <person name="Ahearne A."/>
            <person name="Stevens C."/>
            <person name="Dowd S."/>
        </authorList>
    </citation>
    <scope>NUCLEOTIDE SEQUENCE [LARGE SCALE GENOMIC DNA]</scope>
    <source>
        <strain evidence="1 2">WIWO2</strain>
    </source>
</reference>
<dbReference type="InterPro" id="IPR011989">
    <property type="entry name" value="ARM-like"/>
</dbReference>
<gene>
    <name evidence="1" type="ORF">POL72_05005</name>
</gene>
<dbReference type="EMBL" id="JAQNDK010000001">
    <property type="protein sequence ID" value="MDC0677089.1"/>
    <property type="molecule type" value="Genomic_DNA"/>
</dbReference>
<dbReference type="Proteomes" id="UP001217485">
    <property type="component" value="Unassembled WGS sequence"/>
</dbReference>
<dbReference type="Gene3D" id="1.25.10.10">
    <property type="entry name" value="Leucine-rich Repeat Variant"/>
    <property type="match status" value="1"/>
</dbReference>
<evidence type="ECO:0000313" key="1">
    <source>
        <dbReference type="EMBL" id="MDC0677089.1"/>
    </source>
</evidence>
<name>A0ABT5BSE2_9BACT</name>
<evidence type="ECO:0000313" key="2">
    <source>
        <dbReference type="Proteomes" id="UP001217485"/>
    </source>
</evidence>
<dbReference type="InterPro" id="IPR016024">
    <property type="entry name" value="ARM-type_fold"/>
</dbReference>
<sequence>MSTADRRRPADVLEALLREPQRRALWHASVRALMPFGRGPVPAELSADLLVRALGLRRPAEGYDEKLYARLDVAHLRGHVARTLGRMGRRAAVAVPVLVETLREPLGERCSPMCCSASSVRHEQILARVSVLDALRRLGPQAGKGVPADVVAALLAPASRRIALSAAELLARHPESALHHRAALLEALEHPYPPVVEAAARGLSRAAPSAAREAVRPLTTLLRHEQGGVRRAAIRALVAMRAGARGSEIARAEERFVWLAERDPDAAVRAVARRALGSLEGPSGVDGG</sequence>
<comment type="caution">
    <text evidence="1">The sequence shown here is derived from an EMBL/GenBank/DDBJ whole genome shotgun (WGS) entry which is preliminary data.</text>
</comment>
<proteinExistence type="predicted"/>
<protein>
    <submittedName>
        <fullName evidence="1">HEAT repeat domain-containing protein</fullName>
    </submittedName>
</protein>
<dbReference type="Pfam" id="PF13646">
    <property type="entry name" value="HEAT_2"/>
    <property type="match status" value="1"/>
</dbReference>
<dbReference type="SUPFAM" id="SSF48371">
    <property type="entry name" value="ARM repeat"/>
    <property type="match status" value="1"/>
</dbReference>
<organism evidence="1 2">
    <name type="scientific">Sorangium atrum</name>
    <dbReference type="NCBI Taxonomy" id="2995308"/>
    <lineage>
        <taxon>Bacteria</taxon>
        <taxon>Pseudomonadati</taxon>
        <taxon>Myxococcota</taxon>
        <taxon>Polyangia</taxon>
        <taxon>Polyangiales</taxon>
        <taxon>Polyangiaceae</taxon>
        <taxon>Sorangium</taxon>
    </lineage>
</organism>
<dbReference type="RefSeq" id="WP_272093860.1">
    <property type="nucleotide sequence ID" value="NZ_JAQNDK010000001.1"/>
</dbReference>